<evidence type="ECO:0000256" key="1">
    <source>
        <dbReference type="ARBA" id="ARBA00022475"/>
    </source>
</evidence>
<reference evidence="3" key="1">
    <citation type="journal article" date="2021" name="Nat. Microbiol.">
        <title>Cocultivation of an ultrasmall environmental parasitic bacterium with lytic ability against bacteria associated with wastewater foams.</title>
        <authorList>
            <person name="Batinovic S."/>
            <person name="Rose J.J.A."/>
            <person name="Ratcliffe J."/>
            <person name="Seviour R.J."/>
            <person name="Petrovski S."/>
        </authorList>
    </citation>
    <scope>NUCLEOTIDE SEQUENCE</scope>
    <source>
        <strain evidence="3">CON44</strain>
    </source>
</reference>
<dbReference type="RefSeq" id="WP_005192353.1">
    <property type="nucleotide sequence ID" value="NZ_CP045804.1"/>
</dbReference>
<keyword evidence="1" id="KW-1003">Cell membrane</keyword>
<dbReference type="GO" id="GO:0016020">
    <property type="term" value="C:membrane"/>
    <property type="evidence" value="ECO:0007669"/>
    <property type="project" value="InterPro"/>
</dbReference>
<dbReference type="EMBL" id="CP045810">
    <property type="protein sequence ID" value="QHN40519.1"/>
    <property type="molecule type" value="Genomic_DNA"/>
</dbReference>
<gene>
    <name evidence="3" type="ORF">GII30_16450</name>
</gene>
<protein>
    <submittedName>
        <fullName evidence="3">Uncharacterized protein</fullName>
    </submittedName>
</protein>
<keyword evidence="2" id="KW-0472">Membrane</keyword>
<accession>A0A857LPC9</accession>
<proteinExistence type="predicted"/>
<sequence>MRKIQSLVVGVASIGLMGAMSACGDDDSSTGAVASGGEASVTIEGKALDLGSKTVACTEQAGKWVIAIGDSTAAGAGTGVGATLTTGDNPEVEAVGLGSAGGQVLGWAKGTPGGEATATKDGKKYTITGNVTAIDTANPTAPSKKSFEIKVTCP</sequence>
<evidence type="ECO:0000313" key="3">
    <source>
        <dbReference type="EMBL" id="QHN40519.1"/>
    </source>
</evidence>
<name>A0A857LPC9_9ACTN</name>
<dbReference type="InterPro" id="IPR008691">
    <property type="entry name" value="LpqH"/>
</dbReference>
<dbReference type="PROSITE" id="PS51257">
    <property type="entry name" value="PROKAR_LIPOPROTEIN"/>
    <property type="match status" value="1"/>
</dbReference>
<dbReference type="AlphaFoldDB" id="A0A857LPC9"/>
<dbReference type="Pfam" id="PF05481">
    <property type="entry name" value="Myco_19_kDa"/>
    <property type="match status" value="1"/>
</dbReference>
<organism evidence="3">
    <name type="scientific">Gordonia amarae</name>
    <dbReference type="NCBI Taxonomy" id="36821"/>
    <lineage>
        <taxon>Bacteria</taxon>
        <taxon>Bacillati</taxon>
        <taxon>Actinomycetota</taxon>
        <taxon>Actinomycetes</taxon>
        <taxon>Mycobacteriales</taxon>
        <taxon>Gordoniaceae</taxon>
        <taxon>Gordonia</taxon>
    </lineage>
</organism>
<evidence type="ECO:0000256" key="2">
    <source>
        <dbReference type="ARBA" id="ARBA00023136"/>
    </source>
</evidence>